<keyword evidence="2" id="KW-1185">Reference proteome</keyword>
<dbReference type="AlphaFoldDB" id="A0ABD0P305"/>
<dbReference type="Proteomes" id="UP001529510">
    <property type="component" value="Unassembled WGS sequence"/>
</dbReference>
<dbReference type="EMBL" id="JAMKFB020000018">
    <property type="protein sequence ID" value="KAL0168397.1"/>
    <property type="molecule type" value="Genomic_DNA"/>
</dbReference>
<evidence type="ECO:0000313" key="2">
    <source>
        <dbReference type="Proteomes" id="UP001529510"/>
    </source>
</evidence>
<feature type="non-terminal residue" evidence="1">
    <location>
        <position position="1"/>
    </location>
</feature>
<evidence type="ECO:0000313" key="1">
    <source>
        <dbReference type="EMBL" id="KAL0168397.1"/>
    </source>
</evidence>
<comment type="caution">
    <text evidence="1">The sequence shown here is derived from an EMBL/GenBank/DDBJ whole genome shotgun (WGS) entry which is preliminary data.</text>
</comment>
<name>A0ABD0P305_CIRMR</name>
<feature type="non-terminal residue" evidence="1">
    <location>
        <position position="197"/>
    </location>
</feature>
<accession>A0ABD0P305</accession>
<sequence length="197" mass="19968">AVQWAVPTGTPTQRLHPGSQLPRLHHCPSVHQLHRPSGSALVGCPSHRSVGLLSPSSSASVLCHSGSSADLQISTSTSVARALGSALALWILGVTQDHWLSVSVSASGSTSTCSATVGRPPGVVSLSSTMTPPSIGSAVGYHHGCGLGLAWLLLLRVPSVFSLAPPSVGPALDPSISSLAPPSVVTTLDFVCCPPPR</sequence>
<protein>
    <submittedName>
        <fullName evidence="1">Uncharacterized protein</fullName>
    </submittedName>
</protein>
<gene>
    <name evidence="1" type="ORF">M9458_036619</name>
</gene>
<organism evidence="1 2">
    <name type="scientific">Cirrhinus mrigala</name>
    <name type="common">Mrigala</name>
    <dbReference type="NCBI Taxonomy" id="683832"/>
    <lineage>
        <taxon>Eukaryota</taxon>
        <taxon>Metazoa</taxon>
        <taxon>Chordata</taxon>
        <taxon>Craniata</taxon>
        <taxon>Vertebrata</taxon>
        <taxon>Euteleostomi</taxon>
        <taxon>Actinopterygii</taxon>
        <taxon>Neopterygii</taxon>
        <taxon>Teleostei</taxon>
        <taxon>Ostariophysi</taxon>
        <taxon>Cypriniformes</taxon>
        <taxon>Cyprinidae</taxon>
        <taxon>Labeoninae</taxon>
        <taxon>Labeonini</taxon>
        <taxon>Cirrhinus</taxon>
    </lineage>
</organism>
<proteinExistence type="predicted"/>
<reference evidence="1 2" key="1">
    <citation type="submission" date="2024-05" db="EMBL/GenBank/DDBJ databases">
        <title>Genome sequencing and assembly of Indian major carp, Cirrhinus mrigala (Hamilton, 1822).</title>
        <authorList>
            <person name="Mohindra V."/>
            <person name="Chowdhury L.M."/>
            <person name="Lal K."/>
            <person name="Jena J.K."/>
        </authorList>
    </citation>
    <scope>NUCLEOTIDE SEQUENCE [LARGE SCALE GENOMIC DNA]</scope>
    <source>
        <strain evidence="1">CM1030</strain>
        <tissue evidence="1">Blood</tissue>
    </source>
</reference>